<dbReference type="InterPro" id="IPR027417">
    <property type="entry name" value="P-loop_NTPase"/>
</dbReference>
<dbReference type="PROSITE" id="PS50929">
    <property type="entry name" value="ABC_TM1F"/>
    <property type="match status" value="1"/>
</dbReference>
<sequence>MNRELMSYKGIKLILALISVMTIIQSVCIIYQAKWLADIISSLFAGHRLSSVSNQIIYFAFAFTGRYALSLLIKRGAYLFAQKTGTRLREQVLAKLFQLGPAFVRREGTGNLVTLVLEGISQVRTFIGLILPRMSSMGITPVMILMIVFIENKTSGVILLVTMPVLIVFMILLGLAAQKKMDMQWSAYRTLSNHFVDSLRGIETLKFLGLSKKHGTSIKRVSDKYRTMTMRTLRLAFLSSFALDFFTMLSVATVAVMLGLQLIKGEILLNSALMILILAPEYFLPVRELGADYHATLNGKEAASAIQSIMDVPNEQKIEDHLDLSPWNENSEMTLNKVSMYRNEEGKMSLNCINLNVKGFKKIGIIGESGAGKSTLIDILSGFITPTEGEIHLSGNEHPLSSLTHEEWRQQITYIPQTPYIFSQSVLDNVRFYKPSASDAEVKQALEQAGLADLVSQFPDGINEQIGNGGRMMSGGQEQRIALARAFLCERPIILLDEPTAHLDIETEYALKETMLPLFKQKLVFFATHRLHWMKQMDYIIVLNQGKIIEEGTLDELLNKKGEFHKLIQSQLEGLE</sequence>
<gene>
    <name evidence="10" type="primary">cydD</name>
    <name evidence="10" type="ORF">ACFSTF_07055</name>
</gene>
<feature type="domain" description="ABC transporter" evidence="8">
    <location>
        <begin position="335"/>
        <end position="570"/>
    </location>
</feature>
<dbReference type="Pfam" id="PF00664">
    <property type="entry name" value="ABC_membrane"/>
    <property type="match status" value="1"/>
</dbReference>
<dbReference type="EMBL" id="JBHUMR010000008">
    <property type="protein sequence ID" value="MFD2617069.1"/>
    <property type="molecule type" value="Genomic_DNA"/>
</dbReference>
<keyword evidence="3" id="KW-0547">Nucleotide-binding</keyword>
<feature type="domain" description="ABC transmembrane type-1" evidence="9">
    <location>
        <begin position="16"/>
        <end position="298"/>
    </location>
</feature>
<dbReference type="SUPFAM" id="SSF52540">
    <property type="entry name" value="P-loop containing nucleoside triphosphate hydrolases"/>
    <property type="match status" value="1"/>
</dbReference>
<evidence type="ECO:0000259" key="8">
    <source>
        <dbReference type="PROSITE" id="PS50893"/>
    </source>
</evidence>
<evidence type="ECO:0000256" key="2">
    <source>
        <dbReference type="ARBA" id="ARBA00022692"/>
    </source>
</evidence>
<comment type="subcellular location">
    <subcellularLocation>
        <location evidence="1">Cell membrane</location>
        <topology evidence="1">Multi-pass membrane protein</topology>
    </subcellularLocation>
</comment>
<proteinExistence type="predicted"/>
<keyword evidence="4" id="KW-0067">ATP-binding</keyword>
<evidence type="ECO:0000313" key="11">
    <source>
        <dbReference type="Proteomes" id="UP001597458"/>
    </source>
</evidence>
<name>A0ABW5PQC1_9BACI</name>
<keyword evidence="11" id="KW-1185">Reference proteome</keyword>
<evidence type="ECO:0000256" key="6">
    <source>
        <dbReference type="ARBA" id="ARBA00023136"/>
    </source>
</evidence>
<accession>A0ABW5PQC1</accession>
<evidence type="ECO:0000313" key="10">
    <source>
        <dbReference type="EMBL" id="MFD2617069.1"/>
    </source>
</evidence>
<dbReference type="Pfam" id="PF00005">
    <property type="entry name" value="ABC_tran"/>
    <property type="match status" value="1"/>
</dbReference>
<evidence type="ECO:0000256" key="5">
    <source>
        <dbReference type="ARBA" id="ARBA00022989"/>
    </source>
</evidence>
<dbReference type="PANTHER" id="PTHR24221">
    <property type="entry name" value="ATP-BINDING CASSETTE SUB-FAMILY B"/>
    <property type="match status" value="1"/>
</dbReference>
<feature type="transmembrane region" description="Helical" evidence="7">
    <location>
        <begin position="56"/>
        <end position="73"/>
    </location>
</feature>
<dbReference type="Gene3D" id="3.40.50.300">
    <property type="entry name" value="P-loop containing nucleotide triphosphate hydrolases"/>
    <property type="match status" value="1"/>
</dbReference>
<feature type="transmembrane region" description="Helical" evidence="7">
    <location>
        <begin position="130"/>
        <end position="150"/>
    </location>
</feature>
<dbReference type="InterPro" id="IPR014216">
    <property type="entry name" value="ABC_transptr_CydD"/>
</dbReference>
<dbReference type="NCBIfam" id="TIGR02857">
    <property type="entry name" value="CydD"/>
    <property type="match status" value="1"/>
</dbReference>
<keyword evidence="5 7" id="KW-1133">Transmembrane helix</keyword>
<dbReference type="PANTHER" id="PTHR24221:SF614">
    <property type="entry name" value="GLUTATHIONE_L-CYSTEINE TRANSPORT SYSTEM ATP-BINDING_PERMEASE PROTEIN CYDC"/>
    <property type="match status" value="1"/>
</dbReference>
<comment type="caution">
    <text evidence="10">The sequence shown here is derived from an EMBL/GenBank/DDBJ whole genome shotgun (WGS) entry which is preliminary data.</text>
</comment>
<organism evidence="10 11">
    <name type="scientific">Terrilactibacillus laevilacticus</name>
    <dbReference type="NCBI Taxonomy" id="1380157"/>
    <lineage>
        <taxon>Bacteria</taxon>
        <taxon>Bacillati</taxon>
        <taxon>Bacillota</taxon>
        <taxon>Bacilli</taxon>
        <taxon>Bacillales</taxon>
        <taxon>Bacillaceae</taxon>
        <taxon>Terrilactibacillus</taxon>
    </lineage>
</organism>
<evidence type="ECO:0000259" key="9">
    <source>
        <dbReference type="PROSITE" id="PS50929"/>
    </source>
</evidence>
<dbReference type="PROSITE" id="PS50893">
    <property type="entry name" value="ABC_TRANSPORTER_2"/>
    <property type="match status" value="1"/>
</dbReference>
<evidence type="ECO:0000256" key="4">
    <source>
        <dbReference type="ARBA" id="ARBA00022840"/>
    </source>
</evidence>
<feature type="transmembrane region" description="Helical" evidence="7">
    <location>
        <begin position="12"/>
        <end position="36"/>
    </location>
</feature>
<keyword evidence="6 7" id="KW-0472">Membrane</keyword>
<reference evidence="11" key="1">
    <citation type="journal article" date="2019" name="Int. J. Syst. Evol. Microbiol.">
        <title>The Global Catalogue of Microorganisms (GCM) 10K type strain sequencing project: providing services to taxonomists for standard genome sequencing and annotation.</title>
        <authorList>
            <consortium name="The Broad Institute Genomics Platform"/>
            <consortium name="The Broad Institute Genome Sequencing Center for Infectious Disease"/>
            <person name="Wu L."/>
            <person name="Ma J."/>
        </authorList>
    </citation>
    <scope>NUCLEOTIDE SEQUENCE [LARGE SCALE GENOMIC DNA]</scope>
    <source>
        <strain evidence="11">TISTR 2241</strain>
    </source>
</reference>
<dbReference type="InterPro" id="IPR003593">
    <property type="entry name" value="AAA+_ATPase"/>
</dbReference>
<feature type="transmembrane region" description="Helical" evidence="7">
    <location>
        <begin position="156"/>
        <end position="177"/>
    </location>
</feature>
<protein>
    <submittedName>
        <fullName evidence="10">Thiol reductant ABC exporter subunit CydD</fullName>
    </submittedName>
</protein>
<evidence type="ECO:0000256" key="7">
    <source>
        <dbReference type="SAM" id="Phobius"/>
    </source>
</evidence>
<dbReference type="SUPFAM" id="SSF90123">
    <property type="entry name" value="ABC transporter transmembrane region"/>
    <property type="match status" value="1"/>
</dbReference>
<evidence type="ECO:0000256" key="3">
    <source>
        <dbReference type="ARBA" id="ARBA00022741"/>
    </source>
</evidence>
<dbReference type="CDD" id="cd18584">
    <property type="entry name" value="ABC_6TM_AarD_CydD"/>
    <property type="match status" value="1"/>
</dbReference>
<dbReference type="RefSeq" id="WP_141189110.1">
    <property type="nucleotide sequence ID" value="NZ_JBHUMR010000008.1"/>
</dbReference>
<keyword evidence="2 7" id="KW-0812">Transmembrane</keyword>
<dbReference type="SMART" id="SM00382">
    <property type="entry name" value="AAA"/>
    <property type="match status" value="1"/>
</dbReference>
<dbReference type="Gene3D" id="1.20.1560.10">
    <property type="entry name" value="ABC transporter type 1, transmembrane domain"/>
    <property type="match status" value="1"/>
</dbReference>
<evidence type="ECO:0000256" key="1">
    <source>
        <dbReference type="ARBA" id="ARBA00004651"/>
    </source>
</evidence>
<feature type="transmembrane region" description="Helical" evidence="7">
    <location>
        <begin position="235"/>
        <end position="261"/>
    </location>
</feature>
<dbReference type="Proteomes" id="UP001597458">
    <property type="component" value="Unassembled WGS sequence"/>
</dbReference>
<dbReference type="InterPro" id="IPR011527">
    <property type="entry name" value="ABC1_TM_dom"/>
</dbReference>
<dbReference type="InterPro" id="IPR003439">
    <property type="entry name" value="ABC_transporter-like_ATP-bd"/>
</dbReference>
<dbReference type="InterPro" id="IPR036640">
    <property type="entry name" value="ABC1_TM_sf"/>
</dbReference>
<dbReference type="InterPro" id="IPR039421">
    <property type="entry name" value="Type_1_exporter"/>
</dbReference>